<accession>A0A3S5CN21</accession>
<feature type="region of interest" description="Disordered" evidence="1">
    <location>
        <begin position="1"/>
        <end position="34"/>
    </location>
</feature>
<gene>
    <name evidence="2" type="ORF">PXEA_LOCUS27768</name>
</gene>
<dbReference type="AlphaFoldDB" id="A0A3S5CN21"/>
<reference evidence="2" key="1">
    <citation type="submission" date="2018-11" db="EMBL/GenBank/DDBJ databases">
        <authorList>
            <consortium name="Pathogen Informatics"/>
        </authorList>
    </citation>
    <scope>NUCLEOTIDE SEQUENCE</scope>
</reference>
<evidence type="ECO:0000256" key="1">
    <source>
        <dbReference type="SAM" id="MobiDB-lite"/>
    </source>
</evidence>
<dbReference type="OrthoDB" id="6782675at2759"/>
<evidence type="ECO:0000313" key="3">
    <source>
        <dbReference type="Proteomes" id="UP000784294"/>
    </source>
</evidence>
<comment type="caution">
    <text evidence="2">The sequence shown here is derived from an EMBL/GenBank/DDBJ whole genome shotgun (WGS) entry which is preliminary data.</text>
</comment>
<dbReference type="EMBL" id="CAAALY010247442">
    <property type="protein sequence ID" value="VEL34328.1"/>
    <property type="molecule type" value="Genomic_DNA"/>
</dbReference>
<proteinExistence type="predicted"/>
<feature type="region of interest" description="Disordered" evidence="1">
    <location>
        <begin position="71"/>
        <end position="107"/>
    </location>
</feature>
<name>A0A3S5CN21_9PLAT</name>
<dbReference type="Proteomes" id="UP000784294">
    <property type="component" value="Unassembled WGS sequence"/>
</dbReference>
<evidence type="ECO:0000313" key="2">
    <source>
        <dbReference type="EMBL" id="VEL34328.1"/>
    </source>
</evidence>
<sequence length="107" mass="12519">MEYSSDHESNNLKEPQQMDAERSDKAEDVTENGHKINCKATCLGENVMNRRLEEGRVSDNFVYCLDNSDARRQAKRRRLDQGSIVNERRDREEEEGDTVTGMKRRRL</sequence>
<feature type="compositionally biased region" description="Basic and acidic residues" evidence="1">
    <location>
        <begin position="1"/>
        <end position="11"/>
    </location>
</feature>
<keyword evidence="3" id="KW-1185">Reference proteome</keyword>
<organism evidence="2 3">
    <name type="scientific">Protopolystoma xenopodis</name>
    <dbReference type="NCBI Taxonomy" id="117903"/>
    <lineage>
        <taxon>Eukaryota</taxon>
        <taxon>Metazoa</taxon>
        <taxon>Spiralia</taxon>
        <taxon>Lophotrochozoa</taxon>
        <taxon>Platyhelminthes</taxon>
        <taxon>Monogenea</taxon>
        <taxon>Polyopisthocotylea</taxon>
        <taxon>Polystomatidea</taxon>
        <taxon>Polystomatidae</taxon>
        <taxon>Protopolystoma</taxon>
    </lineage>
</organism>
<feature type="compositionally biased region" description="Basic and acidic residues" evidence="1">
    <location>
        <begin position="19"/>
        <end position="34"/>
    </location>
</feature>
<protein>
    <submittedName>
        <fullName evidence="2">Uncharacterized protein</fullName>
    </submittedName>
</protein>